<dbReference type="InterPro" id="IPR046158">
    <property type="entry name" value="DUF6160"/>
</dbReference>
<evidence type="ECO:0000313" key="4">
    <source>
        <dbReference type="Proteomes" id="UP001595476"/>
    </source>
</evidence>
<dbReference type="Proteomes" id="UP001595476">
    <property type="component" value="Unassembled WGS sequence"/>
</dbReference>
<accession>A0ABV7HA92</accession>
<dbReference type="RefSeq" id="WP_386714941.1">
    <property type="nucleotide sequence ID" value="NZ_JBHRSZ010000001.1"/>
</dbReference>
<keyword evidence="4" id="KW-1185">Reference proteome</keyword>
<organism evidence="3 4">
    <name type="scientific">Litoribrevibacter euphylliae</name>
    <dbReference type="NCBI Taxonomy" id="1834034"/>
    <lineage>
        <taxon>Bacteria</taxon>
        <taxon>Pseudomonadati</taxon>
        <taxon>Pseudomonadota</taxon>
        <taxon>Gammaproteobacteria</taxon>
        <taxon>Oceanospirillales</taxon>
        <taxon>Oceanospirillaceae</taxon>
        <taxon>Litoribrevibacter</taxon>
    </lineage>
</organism>
<dbReference type="EMBL" id="JBHRSZ010000001">
    <property type="protein sequence ID" value="MFC3149638.1"/>
    <property type="molecule type" value="Genomic_DNA"/>
</dbReference>
<sequence>MKGFKKLALVAAIAAPLTSVHALEAIDDSMLSDMTGQSGVTIDLETQVTIGQVKWTDEGSVNLNSISVGGFETQLTADNAYALSVNKAEQTIRNLTYQGAIAAGQSEEDARAAAAAADVTGAEAAVWAQLGGAADEAAAKATLNAMIGATGVVDTNTKLDNIRLVIDSNTSGDLEILVVTQSGFNADGSINPTGVAVPVDLGVDVGSVELEAQGANGGAVIASNINLDILLGPQKFVVHNDTSTYESGLITAQGYFQLADSSSLDLDVAGVSVKNLKVGNFLGDNALTGQAGAVDFTNSFATSDLNDYTQVGFAYYEVNIGANAADQLVMDVANFNADIQMDVEMGGASIGQITMTDFDVSGTKLTVYGH</sequence>
<evidence type="ECO:0000259" key="2">
    <source>
        <dbReference type="Pfam" id="PF19657"/>
    </source>
</evidence>
<reference evidence="4" key="1">
    <citation type="journal article" date="2019" name="Int. J. Syst. Evol. Microbiol.">
        <title>The Global Catalogue of Microorganisms (GCM) 10K type strain sequencing project: providing services to taxonomists for standard genome sequencing and annotation.</title>
        <authorList>
            <consortium name="The Broad Institute Genomics Platform"/>
            <consortium name="The Broad Institute Genome Sequencing Center for Infectious Disease"/>
            <person name="Wu L."/>
            <person name="Ma J."/>
        </authorList>
    </citation>
    <scope>NUCLEOTIDE SEQUENCE [LARGE SCALE GENOMIC DNA]</scope>
    <source>
        <strain evidence="4">KCTC 52438</strain>
    </source>
</reference>
<feature type="chain" id="PRO_5046319914" evidence="1">
    <location>
        <begin position="23"/>
        <end position="370"/>
    </location>
</feature>
<feature type="signal peptide" evidence="1">
    <location>
        <begin position="1"/>
        <end position="22"/>
    </location>
</feature>
<keyword evidence="1" id="KW-0732">Signal</keyword>
<evidence type="ECO:0000313" key="3">
    <source>
        <dbReference type="EMBL" id="MFC3149638.1"/>
    </source>
</evidence>
<dbReference type="Pfam" id="PF19657">
    <property type="entry name" value="DUF6160"/>
    <property type="match status" value="1"/>
</dbReference>
<proteinExistence type="predicted"/>
<feature type="domain" description="DUF6160" evidence="2">
    <location>
        <begin position="1"/>
        <end position="84"/>
    </location>
</feature>
<gene>
    <name evidence="3" type="ORF">ACFOEK_01205</name>
</gene>
<protein>
    <submittedName>
        <fullName evidence="3">DUF6160 family protein</fullName>
    </submittedName>
</protein>
<evidence type="ECO:0000256" key="1">
    <source>
        <dbReference type="SAM" id="SignalP"/>
    </source>
</evidence>
<name>A0ABV7HA92_9GAMM</name>
<comment type="caution">
    <text evidence="3">The sequence shown here is derived from an EMBL/GenBank/DDBJ whole genome shotgun (WGS) entry which is preliminary data.</text>
</comment>